<dbReference type="Pfam" id="PF00800">
    <property type="entry name" value="PDT"/>
    <property type="match status" value="1"/>
</dbReference>
<dbReference type="PANTHER" id="PTHR21022:SF19">
    <property type="entry name" value="PREPHENATE DEHYDRATASE-RELATED"/>
    <property type="match status" value="1"/>
</dbReference>
<sequence>MVISIGHLGPVGTNAETAALAYAHWLEENQAKASLLCPYPSIAQTLHSVARGDTNKAVVPVENSTEGSVAITLDTLWQLDRLKIQQEVVLPIIHAFFSRGTSLNGIKTVYSHPQALAQCQRWLQQNLPNVALIPTNSTTEALQKISLEPTAGAIAAPRAAKLYHVPILVNHINDYPDNCTRFWVMTLNPTPTVGSRISLAFSVPANIPGSLMKPLQVFAQRNINLSRIESRPTKRSLGEYVFYLDVEGNHEDPNINDALNDLTSHTEVIKIYGSYPVLFLKETDLEQL</sequence>
<evidence type="ECO:0000313" key="13">
    <source>
        <dbReference type="EMBL" id="EAZ88484.1"/>
    </source>
</evidence>
<keyword evidence="7 10" id="KW-0456">Lyase</keyword>
<gene>
    <name evidence="10" type="primary">pheA</name>
    <name evidence="13" type="ORF">CY0110_15220</name>
</gene>
<dbReference type="Proteomes" id="UP000003781">
    <property type="component" value="Unassembled WGS sequence"/>
</dbReference>
<feature type="site" description="Essential for prephenate dehydratase activity" evidence="9">
    <location>
        <position position="180"/>
    </location>
</feature>
<evidence type="ECO:0000256" key="3">
    <source>
        <dbReference type="ARBA" id="ARBA00021872"/>
    </source>
</evidence>
<dbReference type="eggNOG" id="COG0077">
    <property type="taxonomic scope" value="Bacteria"/>
</dbReference>
<comment type="pathway">
    <text evidence="1 10">Amino-acid biosynthesis; L-phenylalanine biosynthesis; phenylpyruvate from prephenate: step 1/1.</text>
</comment>
<feature type="domain" description="ACT" evidence="12">
    <location>
        <begin position="199"/>
        <end position="276"/>
    </location>
</feature>
<evidence type="ECO:0000256" key="5">
    <source>
        <dbReference type="ARBA" id="ARBA00023141"/>
    </source>
</evidence>
<dbReference type="AlphaFoldDB" id="A3IYF1"/>
<dbReference type="SUPFAM" id="SSF55021">
    <property type="entry name" value="ACT-like"/>
    <property type="match status" value="1"/>
</dbReference>
<dbReference type="CDD" id="cd04905">
    <property type="entry name" value="ACT_CM-PDT"/>
    <property type="match status" value="1"/>
</dbReference>
<dbReference type="Gene3D" id="3.30.70.260">
    <property type="match status" value="1"/>
</dbReference>
<evidence type="ECO:0000256" key="4">
    <source>
        <dbReference type="ARBA" id="ARBA00022605"/>
    </source>
</evidence>
<dbReference type="InterPro" id="IPR002912">
    <property type="entry name" value="ACT_dom"/>
</dbReference>
<evidence type="ECO:0000259" key="11">
    <source>
        <dbReference type="PROSITE" id="PS51171"/>
    </source>
</evidence>
<evidence type="ECO:0000256" key="1">
    <source>
        <dbReference type="ARBA" id="ARBA00004741"/>
    </source>
</evidence>
<evidence type="ECO:0000256" key="6">
    <source>
        <dbReference type="ARBA" id="ARBA00023222"/>
    </source>
</evidence>
<dbReference type="SUPFAM" id="SSF53850">
    <property type="entry name" value="Periplasmic binding protein-like II"/>
    <property type="match status" value="1"/>
</dbReference>
<dbReference type="InterPro" id="IPR045865">
    <property type="entry name" value="ACT-like_dom_sf"/>
</dbReference>
<dbReference type="RefSeq" id="WP_008278415.1">
    <property type="nucleotide sequence ID" value="NZ_AAXW01000080.1"/>
</dbReference>
<dbReference type="Pfam" id="PF01842">
    <property type="entry name" value="ACT"/>
    <property type="match status" value="1"/>
</dbReference>
<reference evidence="13 14" key="1">
    <citation type="submission" date="2007-03" db="EMBL/GenBank/DDBJ databases">
        <authorList>
            <person name="Stal L."/>
            <person name="Ferriera S."/>
            <person name="Johnson J."/>
            <person name="Kravitz S."/>
            <person name="Beeson K."/>
            <person name="Sutton G."/>
            <person name="Rogers Y.-H."/>
            <person name="Friedman R."/>
            <person name="Frazier M."/>
            <person name="Venter J.C."/>
        </authorList>
    </citation>
    <scope>NUCLEOTIDE SEQUENCE [LARGE SCALE GENOMIC DNA]</scope>
    <source>
        <strain evidence="13 14">CCY0110</strain>
    </source>
</reference>
<accession>A3IYF1</accession>
<dbReference type="PROSITE" id="PS00857">
    <property type="entry name" value="PREPHENATE_DEHYDR_1"/>
    <property type="match status" value="1"/>
</dbReference>
<keyword evidence="5 10" id="KW-0057">Aromatic amino acid biosynthesis</keyword>
<dbReference type="PROSITE" id="PS51171">
    <property type="entry name" value="PREPHENATE_DEHYDR_3"/>
    <property type="match status" value="1"/>
</dbReference>
<name>A3IYF1_9CHRO</name>
<protein>
    <recommendedName>
        <fullName evidence="3 10">Prephenate dehydratase</fullName>
        <shortName evidence="10">PDT</shortName>
        <ecNumber evidence="2 10">4.2.1.51</ecNumber>
    </recommendedName>
</protein>
<dbReference type="GO" id="GO:0005737">
    <property type="term" value="C:cytoplasm"/>
    <property type="evidence" value="ECO:0007669"/>
    <property type="project" value="TreeGrafter"/>
</dbReference>
<dbReference type="PROSITE" id="PS51671">
    <property type="entry name" value="ACT"/>
    <property type="match status" value="1"/>
</dbReference>
<proteinExistence type="predicted"/>
<dbReference type="PIRSF" id="PIRSF001500">
    <property type="entry name" value="Chor_mut_pdt_Ppr"/>
    <property type="match status" value="1"/>
</dbReference>
<evidence type="ECO:0000256" key="2">
    <source>
        <dbReference type="ARBA" id="ARBA00013147"/>
    </source>
</evidence>
<dbReference type="InterPro" id="IPR008242">
    <property type="entry name" value="Chor_mutase/pphenate_deHydtase"/>
</dbReference>
<dbReference type="InterPro" id="IPR018528">
    <property type="entry name" value="Preph_deHydtase_CS"/>
</dbReference>
<evidence type="ECO:0000259" key="12">
    <source>
        <dbReference type="PROSITE" id="PS51671"/>
    </source>
</evidence>
<dbReference type="PANTHER" id="PTHR21022">
    <property type="entry name" value="PREPHENATE DEHYDRATASE P PROTEIN"/>
    <property type="match status" value="1"/>
</dbReference>
<comment type="caution">
    <text evidence="13">The sequence shown here is derived from an EMBL/GenBank/DDBJ whole genome shotgun (WGS) entry which is preliminary data.</text>
</comment>
<evidence type="ECO:0000256" key="9">
    <source>
        <dbReference type="PIRSR" id="PIRSR001500-2"/>
    </source>
</evidence>
<keyword evidence="4 10" id="KW-0028">Amino-acid biosynthesis</keyword>
<evidence type="ECO:0000256" key="10">
    <source>
        <dbReference type="RuleBase" id="RU361254"/>
    </source>
</evidence>
<dbReference type="EMBL" id="AAXW01000080">
    <property type="protein sequence ID" value="EAZ88484.1"/>
    <property type="molecule type" value="Genomic_DNA"/>
</dbReference>
<dbReference type="EC" id="4.2.1.51" evidence="2 10"/>
<keyword evidence="6 10" id="KW-0584">Phenylalanine biosynthesis</keyword>
<dbReference type="OrthoDB" id="9802281at2"/>
<dbReference type="NCBIfam" id="NF008865">
    <property type="entry name" value="PRK11898.1"/>
    <property type="match status" value="1"/>
</dbReference>
<dbReference type="Gene3D" id="3.40.190.10">
    <property type="entry name" value="Periplasmic binding protein-like II"/>
    <property type="match status" value="2"/>
</dbReference>
<evidence type="ECO:0000256" key="7">
    <source>
        <dbReference type="ARBA" id="ARBA00023239"/>
    </source>
</evidence>
<dbReference type="GO" id="GO:0004664">
    <property type="term" value="F:prephenate dehydratase activity"/>
    <property type="evidence" value="ECO:0007669"/>
    <property type="project" value="UniProtKB-UniRule"/>
</dbReference>
<organism evidence="13 14">
    <name type="scientific">Crocosphaera chwakensis CCY0110</name>
    <dbReference type="NCBI Taxonomy" id="391612"/>
    <lineage>
        <taxon>Bacteria</taxon>
        <taxon>Bacillati</taxon>
        <taxon>Cyanobacteriota</taxon>
        <taxon>Cyanophyceae</taxon>
        <taxon>Oscillatoriophycideae</taxon>
        <taxon>Chroococcales</taxon>
        <taxon>Aphanothecaceae</taxon>
        <taxon>Crocosphaera</taxon>
        <taxon>Crocosphaera chwakensis</taxon>
    </lineage>
</organism>
<dbReference type="UniPathway" id="UPA00121">
    <property type="reaction ID" value="UER00345"/>
</dbReference>
<keyword evidence="14" id="KW-1185">Reference proteome</keyword>
<dbReference type="InterPro" id="IPR001086">
    <property type="entry name" value="Preph_deHydtase"/>
</dbReference>
<comment type="catalytic activity">
    <reaction evidence="8 10">
        <text>prephenate + H(+) = 3-phenylpyruvate + CO2 + H2O</text>
        <dbReference type="Rhea" id="RHEA:21648"/>
        <dbReference type="ChEBI" id="CHEBI:15377"/>
        <dbReference type="ChEBI" id="CHEBI:15378"/>
        <dbReference type="ChEBI" id="CHEBI:16526"/>
        <dbReference type="ChEBI" id="CHEBI:18005"/>
        <dbReference type="ChEBI" id="CHEBI:29934"/>
        <dbReference type="EC" id="4.2.1.51"/>
    </reaction>
</comment>
<dbReference type="CDD" id="cd13630">
    <property type="entry name" value="PBP2_PDT_1"/>
    <property type="match status" value="1"/>
</dbReference>
<evidence type="ECO:0000256" key="8">
    <source>
        <dbReference type="ARBA" id="ARBA00047848"/>
    </source>
</evidence>
<evidence type="ECO:0000313" key="14">
    <source>
        <dbReference type="Proteomes" id="UP000003781"/>
    </source>
</evidence>
<feature type="domain" description="Prephenate dehydratase" evidence="11">
    <location>
        <begin position="4"/>
        <end position="187"/>
    </location>
</feature>
<dbReference type="PROSITE" id="PS00858">
    <property type="entry name" value="PREPHENATE_DEHYDR_2"/>
    <property type="match status" value="1"/>
</dbReference>
<dbReference type="GO" id="GO:0009094">
    <property type="term" value="P:L-phenylalanine biosynthetic process"/>
    <property type="evidence" value="ECO:0007669"/>
    <property type="project" value="UniProtKB-UniPathway"/>
</dbReference>